<keyword evidence="2" id="KW-1185">Reference proteome</keyword>
<dbReference type="Pfam" id="PF04252">
    <property type="entry name" value="SFM1-like"/>
    <property type="match status" value="1"/>
</dbReference>
<dbReference type="Proteomes" id="UP000196694">
    <property type="component" value="Unassembled WGS sequence"/>
</dbReference>
<dbReference type="PANTHER" id="PTHR35517:SF1">
    <property type="entry name" value="PROTEIN ARGININE N-METHYLTRANSFERASE SFM1"/>
    <property type="match status" value="1"/>
</dbReference>
<reference evidence="1 2" key="1">
    <citation type="submission" date="2017-05" db="EMBL/GenBank/DDBJ databases">
        <title>The draft genome of the hyperthermophilic archaeon 'Pyrodictium delaneyi strain Hulk', an iron and nitrate reducer, reveals the capacity for sulfate reduction.</title>
        <authorList>
            <person name="Demey L.M."/>
            <person name="Miller C."/>
            <person name="Manzella M."/>
            <person name="Reguera G."/>
            <person name="Kashefi K."/>
        </authorList>
    </citation>
    <scope>NUCLEOTIDE SEQUENCE [LARGE SCALE GENOMIC DNA]</scope>
    <source>
        <strain evidence="1 2">Hulk</strain>
    </source>
</reference>
<dbReference type="EMBL" id="NCQP01000001">
    <property type="protein sequence ID" value="OWJ55702.1"/>
    <property type="molecule type" value="Genomic_DNA"/>
</dbReference>
<comment type="caution">
    <text evidence="1">The sequence shown here is derived from an EMBL/GenBank/DDBJ whole genome shotgun (WGS) entry which is preliminary data.</text>
</comment>
<proteinExistence type="predicted"/>
<protein>
    <submittedName>
        <fullName evidence="1">Uncharacterized protein</fullName>
    </submittedName>
</protein>
<evidence type="ECO:0000313" key="1">
    <source>
        <dbReference type="EMBL" id="OWJ55702.1"/>
    </source>
</evidence>
<dbReference type="GeneID" id="26099509"/>
<dbReference type="CDD" id="cd18090">
    <property type="entry name" value="Arginine_MT_Sfm1"/>
    <property type="match status" value="1"/>
</dbReference>
<dbReference type="AlphaFoldDB" id="A0A211YRN8"/>
<dbReference type="PANTHER" id="PTHR35517">
    <property type="entry name" value="PROTEIN ARGININE N-METHYLTRANSFERASE SFM1"/>
    <property type="match status" value="1"/>
</dbReference>
<sequence length="223" mass="25014">MSLSKRYAKSYGDLAKRPLIVIEHLEDHTSRWIMLEYQHVSSLAGKRLVFTNGREYCGKLSRLAPCYRESLLDLEGVLYTERRRVIILDPSADRLLDPEEAARADAIVIGGILGDHPPRRRTWEMLTSRAKGMIARSLGPHQLSIDGAAYVAIKALEGVHPASIPLVHRPRLEIQLDDLVSVEVELPFSYPLVDGRPLFAPGLEELLARGLAYEEVRELEGQA</sequence>
<organism evidence="1 2">
    <name type="scientific">Pyrodictium delaneyi</name>
    <dbReference type="NCBI Taxonomy" id="1273541"/>
    <lineage>
        <taxon>Archaea</taxon>
        <taxon>Thermoproteota</taxon>
        <taxon>Thermoprotei</taxon>
        <taxon>Desulfurococcales</taxon>
        <taxon>Pyrodictiaceae</taxon>
        <taxon>Pyrodictium</taxon>
    </lineage>
</organism>
<name>A0A211YRN8_9CREN</name>
<gene>
    <name evidence="1" type="ORF">Pdsh_02690</name>
</gene>
<dbReference type="OrthoDB" id="18248at2157"/>
<dbReference type="InterPro" id="IPR007364">
    <property type="entry name" value="SFM1-like"/>
</dbReference>
<accession>A0A211YRN8</accession>
<dbReference type="GO" id="GO:0035241">
    <property type="term" value="F:protein-arginine omega-N monomethyltransferase activity"/>
    <property type="evidence" value="ECO:0007669"/>
    <property type="project" value="TreeGrafter"/>
</dbReference>
<dbReference type="RefSeq" id="WP_082419514.1">
    <property type="nucleotide sequence ID" value="NZ_CP013011.1"/>
</dbReference>
<evidence type="ECO:0000313" key="2">
    <source>
        <dbReference type="Proteomes" id="UP000196694"/>
    </source>
</evidence>